<evidence type="ECO:0000256" key="9">
    <source>
        <dbReference type="ARBA" id="ARBA00023034"/>
    </source>
</evidence>
<dbReference type="PANTHER" id="PTHR43646">
    <property type="entry name" value="GLYCOSYLTRANSFERASE"/>
    <property type="match status" value="1"/>
</dbReference>
<evidence type="ECO:0000256" key="3">
    <source>
        <dbReference type="ARBA" id="ARBA00022475"/>
    </source>
</evidence>
<dbReference type="Gene3D" id="2.60.120.200">
    <property type="match status" value="1"/>
</dbReference>
<dbReference type="PROSITE" id="PS51304">
    <property type="entry name" value="GALECTIN"/>
    <property type="match status" value="1"/>
</dbReference>
<evidence type="ECO:0000256" key="4">
    <source>
        <dbReference type="ARBA" id="ARBA00022676"/>
    </source>
</evidence>
<dbReference type="Pfam" id="PF01762">
    <property type="entry name" value="Galactosyl_T"/>
    <property type="match status" value="1"/>
</dbReference>
<dbReference type="Pfam" id="PF00535">
    <property type="entry name" value="Glycos_transf_2"/>
    <property type="match status" value="2"/>
</dbReference>
<keyword evidence="4" id="KW-0328">Glycosyltransferase</keyword>
<dbReference type="SMART" id="SM00908">
    <property type="entry name" value="Gal-bind_lectin"/>
    <property type="match status" value="1"/>
</dbReference>
<evidence type="ECO:0000259" key="12">
    <source>
        <dbReference type="PROSITE" id="PS51304"/>
    </source>
</evidence>
<comment type="subcellular location">
    <subcellularLocation>
        <location evidence="1">Cell membrane</location>
    </subcellularLocation>
    <subcellularLocation>
        <location evidence="2">Golgi apparatus membrane</location>
        <topology evidence="2">Single-pass type II membrane protein</topology>
    </subcellularLocation>
</comment>
<proteinExistence type="predicted"/>
<protein>
    <submittedName>
        <fullName evidence="13">Glycosyltransferase</fullName>
    </submittedName>
</protein>
<dbReference type="PANTHER" id="PTHR43646:SF2">
    <property type="entry name" value="GLYCOSYLTRANSFERASE 2-LIKE DOMAIN-CONTAINING PROTEIN"/>
    <property type="match status" value="1"/>
</dbReference>
<dbReference type="GO" id="GO:0005886">
    <property type="term" value="C:plasma membrane"/>
    <property type="evidence" value="ECO:0007669"/>
    <property type="project" value="UniProtKB-SubCell"/>
</dbReference>
<dbReference type="GO" id="GO:0030246">
    <property type="term" value="F:carbohydrate binding"/>
    <property type="evidence" value="ECO:0007669"/>
    <property type="project" value="InterPro"/>
</dbReference>
<keyword evidence="14" id="KW-1185">Reference proteome</keyword>
<evidence type="ECO:0000256" key="2">
    <source>
        <dbReference type="ARBA" id="ARBA00004323"/>
    </source>
</evidence>
<keyword evidence="10" id="KW-0472">Membrane</keyword>
<keyword evidence="3" id="KW-1003">Cell membrane</keyword>
<sequence>MNSPGQTSPRVCVIVPVFDVEDHIADCIAALRAQSGVAYEVIVVDDGARDASAARAEAAMAGDSRFRLIRQDNRGLSAARNPGLAHTTAPLIAFVDGDDQVAPDFLWQMVDALDRTGGDWVACAIAFRNTDPGAPGHGTLHSAIHGVADLSRHGSLRRYPLEDWRDVARHFPSAWNKLYRRDLIEGLCFPEGTWFEDHEFYWQTAARTDHIIHLPQAIYIQTRGRPGQITAQDDDRIAQQFDVLRRLKSIIDRGGKSHGAEAFAHIASRLLFERSTVLRHPERRARHARDAALFLREHGLSYTPDWDPDIALTFGCELAGHLPLSVIIPWNGTDDLTATLAALAALHGPGREVLVVCDSPDIAARADLGDHLDARAVVQPGQGPDPARNHGLACARGAFVLFLRAGDTVLPGAVQVLADRLLQDGADLGVMGHIDPQDRAHQPFFRRPPDPGSLTPADLIELRPVLSATLFRRQALQDAAQPFGTAPHGDWSVLLRAAHAARSITWLDWPGVRLAAPSRRPLRMRDLLRGHAALIASVPPDRARGLHRGWEARLFARALHDTLLRADTSPSPRRKIRALAAILAARPDGRSWGAGTSGAVFDPDTPRALRRFVTAGRLARLRLCASPVPLQRLSQSTTQLAADLGGALFLPLRPGDILRFRARFDRKTRYANLGLLDRDGTQALLHISLQPDTGKIACNDFRDGHWGEVVEAPFQLRGRDDVELSLTVAPSRTDIALDGRTVLTFGDGRAPVRFTDLGAVRHADPAGGIDLASVCLARVPKTRGGPTVSRGQLVLDDRLILRGGLHGDAAARLEITGGSDTTPPMPIVDSGTHQITAALPGRLWRDAMTLTIRILDDRDGVPPVSLTVGKADILARLETLLTDPDLPADPEAAMLAIEHARFAELSRDLSPTARAALDRLVRFYGLGDFLPPAARDLARPIDGGQVLLNAALSRTCEALAADPPPDADAVLAQIILPRPLMQTHLLDLAEAFTCDGRDPAPLFRHARRNGTSPFAPGPDLWRNSAMLPFLWDQGQLGPLVDAIRSMEPDHGAWYATSPLAWVMGQALSDGTCAPQDRDALATGFMEFVSGDVGSYPRRAACRDLTRTAADLVARRDRLIPDLSARVIDWAAREFGPSRCLWDALSQLTNSDIFPTELAVHRQACAAIVAPVSGTGRDEALRLFDAAKSPDAVRFRRDLGAAADPGETGSELLRRTASPGAPTVPDAGRIDTVRRAMRDLYVNTPQSPDADLQMRIGRRMAALSEPVPDAACAALLSELSAFSDAPFHHLGLGLALRLAAMADQDGAARVDAWLTARNVTTHAQAPAIRSGLSIRNRARTPLSRLHDIIVVVVSCRANLETRIPAMRHGWLGQLAAKGIPYIVVTGDGDGQQEGDVVHLDAPDDYEGLPQKVLAAIDWVRDRTQAGHMLKVDDDCFVEVDTFFDSLTYMKFDYHGRLLSRLAGHMDRAWHMTKSRSQRGRFELDRSPEPSIYADGGTGYTLSRHAMEAVGNTARSVAGRRLIAASFMEDKMLGDLLRLAGIGLEDEDYHVTVRRRTHSGGIPVPIWVNGFDASAAAPVKLVHLDTHLDQKKALSRRASPDLTPAKIWPSFLDTRLGYLSHALEMVTPADRIDRLREVPVAVVAVMRNEMFLLPHFLDHYRRLGVGAFAIADNLSDDGTLEYLAAQPDVAVFSVDTEYRLSQYGVAWQQAILSAFRVGRWSLLADADELLVWQADQTQTLTELLDRPDFADADAARIFMLDMYPEGPLSRADFAEADPFTLARFCDARPFLPGHPGKGPFSNSDTWTSALRHRLIPGSRPQLFVAQKYALLRYHPFLHLSAGLHYVGGARHVAARELLFGHFKYNADFRRKALAEVSRGQHFNNAEEYRRYLALTSEGRETVFETGVSAPWTDSPFVRARLD</sequence>
<name>A0A934MFC1_9RHOB</name>
<evidence type="ECO:0000256" key="5">
    <source>
        <dbReference type="ARBA" id="ARBA00022679"/>
    </source>
</evidence>
<dbReference type="InterPro" id="IPR002659">
    <property type="entry name" value="Glyco_trans_31"/>
</dbReference>
<dbReference type="SUPFAM" id="SSF53448">
    <property type="entry name" value="Nucleotide-diphospho-sugar transferases"/>
    <property type="match status" value="2"/>
</dbReference>
<feature type="region of interest" description="Disordered" evidence="11">
    <location>
        <begin position="1202"/>
        <end position="1227"/>
    </location>
</feature>
<gene>
    <name evidence="13" type="ORF">ILP92_16570</name>
</gene>
<evidence type="ECO:0000256" key="6">
    <source>
        <dbReference type="ARBA" id="ARBA00022692"/>
    </source>
</evidence>
<comment type="caution">
    <text evidence="13">The sequence shown here is derived from an EMBL/GenBank/DDBJ whole genome shotgun (WGS) entry which is preliminary data.</text>
</comment>
<evidence type="ECO:0000256" key="8">
    <source>
        <dbReference type="ARBA" id="ARBA00022989"/>
    </source>
</evidence>
<evidence type="ECO:0000256" key="7">
    <source>
        <dbReference type="ARBA" id="ARBA00022968"/>
    </source>
</evidence>
<dbReference type="InterPro" id="IPR001173">
    <property type="entry name" value="Glyco_trans_2-like"/>
</dbReference>
<reference evidence="13" key="1">
    <citation type="submission" date="2020-12" db="EMBL/GenBank/DDBJ databases">
        <title>Bacterial taxonomy.</title>
        <authorList>
            <person name="Pan X."/>
        </authorList>
    </citation>
    <scope>NUCLEOTIDE SEQUENCE</scope>
    <source>
        <strain evidence="13">KCTC 52957</strain>
    </source>
</reference>
<dbReference type="Proteomes" id="UP000642488">
    <property type="component" value="Unassembled WGS sequence"/>
</dbReference>
<keyword evidence="9" id="KW-0333">Golgi apparatus</keyword>
<dbReference type="SUPFAM" id="SSF49899">
    <property type="entry name" value="Concanavalin A-like lectins/glucanases"/>
    <property type="match status" value="1"/>
</dbReference>
<keyword evidence="5" id="KW-0808">Transferase</keyword>
<organism evidence="13 14">
    <name type="scientific">Palleronia pontilimi</name>
    <dbReference type="NCBI Taxonomy" id="1964209"/>
    <lineage>
        <taxon>Bacteria</taxon>
        <taxon>Pseudomonadati</taxon>
        <taxon>Pseudomonadota</taxon>
        <taxon>Alphaproteobacteria</taxon>
        <taxon>Rhodobacterales</taxon>
        <taxon>Roseobacteraceae</taxon>
        <taxon>Palleronia</taxon>
    </lineage>
</organism>
<keyword evidence="6" id="KW-0812">Transmembrane</keyword>
<dbReference type="InterPro" id="IPR001079">
    <property type="entry name" value="Galectin_CRD"/>
</dbReference>
<keyword evidence="7" id="KW-0735">Signal-anchor</keyword>
<evidence type="ECO:0000313" key="14">
    <source>
        <dbReference type="Proteomes" id="UP000642488"/>
    </source>
</evidence>
<evidence type="ECO:0000256" key="11">
    <source>
        <dbReference type="SAM" id="MobiDB-lite"/>
    </source>
</evidence>
<dbReference type="RefSeq" id="WP_198917527.1">
    <property type="nucleotide sequence ID" value="NZ_JAEKPD010000022.1"/>
</dbReference>
<evidence type="ECO:0000256" key="1">
    <source>
        <dbReference type="ARBA" id="ARBA00004236"/>
    </source>
</evidence>
<accession>A0A934MFC1</accession>
<evidence type="ECO:0000313" key="13">
    <source>
        <dbReference type="EMBL" id="MBJ3764356.1"/>
    </source>
</evidence>
<dbReference type="Gene3D" id="3.90.550.10">
    <property type="entry name" value="Spore Coat Polysaccharide Biosynthesis Protein SpsA, Chain A"/>
    <property type="match status" value="2"/>
</dbReference>
<dbReference type="InterPro" id="IPR013320">
    <property type="entry name" value="ConA-like_dom_sf"/>
</dbReference>
<dbReference type="CDD" id="cd00761">
    <property type="entry name" value="Glyco_tranf_GTA_type"/>
    <property type="match status" value="2"/>
</dbReference>
<dbReference type="GO" id="GO:0008378">
    <property type="term" value="F:galactosyltransferase activity"/>
    <property type="evidence" value="ECO:0007669"/>
    <property type="project" value="UniProtKB-ARBA"/>
</dbReference>
<dbReference type="Pfam" id="PF00337">
    <property type="entry name" value="Gal-bind_lectin"/>
    <property type="match status" value="1"/>
</dbReference>
<feature type="domain" description="Galectin" evidence="12">
    <location>
        <begin position="644"/>
        <end position="777"/>
    </location>
</feature>
<dbReference type="InterPro" id="IPR029044">
    <property type="entry name" value="Nucleotide-diphossugar_trans"/>
</dbReference>
<evidence type="ECO:0000256" key="10">
    <source>
        <dbReference type="ARBA" id="ARBA00023136"/>
    </source>
</evidence>
<keyword evidence="8" id="KW-1133">Transmembrane helix</keyword>
<dbReference type="Gene3D" id="3.90.550.50">
    <property type="match status" value="1"/>
</dbReference>
<dbReference type="EMBL" id="JAEKPD010000022">
    <property type="protein sequence ID" value="MBJ3764356.1"/>
    <property type="molecule type" value="Genomic_DNA"/>
</dbReference>
<dbReference type="Pfam" id="PF13704">
    <property type="entry name" value="Glyco_tranf_2_4"/>
    <property type="match status" value="1"/>
</dbReference>